<accession>A0A8T1NA28</accession>
<dbReference type="Proteomes" id="UP000811609">
    <property type="component" value="Chromosome 15"/>
</dbReference>
<gene>
    <name evidence="1" type="ORF">CIPAW_15G069700</name>
</gene>
<name>A0A8T1NA28_CARIL</name>
<keyword evidence="2" id="KW-1185">Reference proteome</keyword>
<proteinExistence type="predicted"/>
<organism evidence="1 2">
    <name type="scientific">Carya illinoinensis</name>
    <name type="common">Pecan</name>
    <dbReference type="NCBI Taxonomy" id="32201"/>
    <lineage>
        <taxon>Eukaryota</taxon>
        <taxon>Viridiplantae</taxon>
        <taxon>Streptophyta</taxon>
        <taxon>Embryophyta</taxon>
        <taxon>Tracheophyta</taxon>
        <taxon>Spermatophyta</taxon>
        <taxon>Magnoliopsida</taxon>
        <taxon>eudicotyledons</taxon>
        <taxon>Gunneridae</taxon>
        <taxon>Pentapetalae</taxon>
        <taxon>rosids</taxon>
        <taxon>fabids</taxon>
        <taxon>Fagales</taxon>
        <taxon>Juglandaceae</taxon>
        <taxon>Carya</taxon>
    </lineage>
</organism>
<dbReference type="EMBL" id="CM031823">
    <property type="protein sequence ID" value="KAG6626701.1"/>
    <property type="molecule type" value="Genomic_DNA"/>
</dbReference>
<comment type="caution">
    <text evidence="1">The sequence shown here is derived from an EMBL/GenBank/DDBJ whole genome shotgun (WGS) entry which is preliminary data.</text>
</comment>
<reference evidence="1" key="1">
    <citation type="submission" date="2020-12" db="EMBL/GenBank/DDBJ databases">
        <title>WGS assembly of Carya illinoinensis cv. Pawnee.</title>
        <authorList>
            <person name="Platts A."/>
            <person name="Shu S."/>
            <person name="Wright S."/>
            <person name="Barry K."/>
            <person name="Edger P."/>
            <person name="Pires J.C."/>
            <person name="Schmutz J."/>
        </authorList>
    </citation>
    <scope>NUCLEOTIDE SEQUENCE</scope>
    <source>
        <tissue evidence="1">Leaf</tissue>
    </source>
</reference>
<evidence type="ECO:0000313" key="1">
    <source>
        <dbReference type="EMBL" id="KAG6626701.1"/>
    </source>
</evidence>
<dbReference type="AlphaFoldDB" id="A0A8T1NA28"/>
<protein>
    <submittedName>
        <fullName evidence="1">Uncharacterized protein</fullName>
    </submittedName>
</protein>
<evidence type="ECO:0000313" key="2">
    <source>
        <dbReference type="Proteomes" id="UP000811609"/>
    </source>
</evidence>
<sequence length="53" mass="6356">MIGFAIQYFDIFCRIVSHAFYMEDFGDCCSQRESMIFWNFFLSPFHGEVFLLV</sequence>